<comment type="caution">
    <text evidence="2">The sequence shown here is derived from an EMBL/GenBank/DDBJ whole genome shotgun (WGS) entry which is preliminary data.</text>
</comment>
<evidence type="ECO:0000313" key="2">
    <source>
        <dbReference type="EMBL" id="RBP07754.1"/>
    </source>
</evidence>
<sequence>MKETKKFPEMETSRLRLRELRLNDAHFILNLYSDENVCKFLYDEELYTNIDEANNYIEWNTYCENKNHNRWGIIRKADGVIMGTVGFHLWDRYNHIAEIGYDLAEEYWGEGYISEAVEKCLEHGFDFLRLNRIQAYVAPENHSSIRVLEKRGFKKEGIFRDKHYFMGEYYDLYCYSLLKREWK</sequence>
<dbReference type="PROSITE" id="PS51186">
    <property type="entry name" value="GNAT"/>
    <property type="match status" value="1"/>
</dbReference>
<organism evidence="2 3">
    <name type="scientific">Rossellomorea aquimaris</name>
    <dbReference type="NCBI Taxonomy" id="189382"/>
    <lineage>
        <taxon>Bacteria</taxon>
        <taxon>Bacillati</taxon>
        <taxon>Bacillota</taxon>
        <taxon>Bacilli</taxon>
        <taxon>Bacillales</taxon>
        <taxon>Bacillaceae</taxon>
        <taxon>Rossellomorea</taxon>
    </lineage>
</organism>
<dbReference type="GO" id="GO:0008999">
    <property type="term" value="F:protein-N-terminal-alanine acetyltransferase activity"/>
    <property type="evidence" value="ECO:0007669"/>
    <property type="project" value="TreeGrafter"/>
</dbReference>
<dbReference type="Gene3D" id="3.40.630.30">
    <property type="match status" value="1"/>
</dbReference>
<dbReference type="InterPro" id="IPR051531">
    <property type="entry name" value="N-acetyltransferase"/>
</dbReference>
<feature type="domain" description="N-acetyltransferase" evidence="1">
    <location>
        <begin position="15"/>
        <end position="171"/>
    </location>
</feature>
<dbReference type="PANTHER" id="PTHR43792:SF9">
    <property type="entry name" value="RIBOSOMAL-PROTEIN-ALANINE ACETYLTRANSFERASE"/>
    <property type="match status" value="1"/>
</dbReference>
<proteinExistence type="predicted"/>
<name>A0A366EZH9_9BACI</name>
<evidence type="ECO:0000259" key="1">
    <source>
        <dbReference type="PROSITE" id="PS51186"/>
    </source>
</evidence>
<accession>A0A366EZH9</accession>
<dbReference type="AlphaFoldDB" id="A0A366EZH9"/>
<dbReference type="Proteomes" id="UP000252118">
    <property type="component" value="Unassembled WGS sequence"/>
</dbReference>
<gene>
    <name evidence="2" type="ORF">DET59_101120</name>
</gene>
<dbReference type="GO" id="GO:0005737">
    <property type="term" value="C:cytoplasm"/>
    <property type="evidence" value="ECO:0007669"/>
    <property type="project" value="TreeGrafter"/>
</dbReference>
<reference evidence="2 3" key="1">
    <citation type="submission" date="2018-06" db="EMBL/GenBank/DDBJ databases">
        <title>Freshwater and sediment microbial communities from various areas in North America, analyzing microbe dynamics in response to fracking.</title>
        <authorList>
            <person name="Lamendella R."/>
        </authorList>
    </citation>
    <scope>NUCLEOTIDE SEQUENCE [LARGE SCALE GENOMIC DNA]</scope>
    <source>
        <strain evidence="2 3">97B</strain>
    </source>
</reference>
<dbReference type="PANTHER" id="PTHR43792">
    <property type="entry name" value="GNAT FAMILY, PUTATIVE (AFU_ORTHOLOGUE AFUA_3G00765)-RELATED-RELATED"/>
    <property type="match status" value="1"/>
</dbReference>
<dbReference type="InterPro" id="IPR016181">
    <property type="entry name" value="Acyl_CoA_acyltransferase"/>
</dbReference>
<dbReference type="InterPro" id="IPR000182">
    <property type="entry name" value="GNAT_dom"/>
</dbReference>
<keyword evidence="2" id="KW-0808">Transferase</keyword>
<dbReference type="OrthoDB" id="9811523at2"/>
<dbReference type="SUPFAM" id="SSF55729">
    <property type="entry name" value="Acyl-CoA N-acyltransferases (Nat)"/>
    <property type="match status" value="1"/>
</dbReference>
<evidence type="ECO:0000313" key="3">
    <source>
        <dbReference type="Proteomes" id="UP000252118"/>
    </source>
</evidence>
<dbReference type="EMBL" id="QNRJ01000001">
    <property type="protein sequence ID" value="RBP07754.1"/>
    <property type="molecule type" value="Genomic_DNA"/>
</dbReference>
<protein>
    <submittedName>
        <fullName evidence="2">Ribosomal-protein-alanine N-acetyltransferase</fullName>
    </submittedName>
</protein>
<dbReference type="RefSeq" id="WP_113967662.1">
    <property type="nucleotide sequence ID" value="NZ_QNRJ01000001.1"/>
</dbReference>
<dbReference type="Pfam" id="PF13302">
    <property type="entry name" value="Acetyltransf_3"/>
    <property type="match status" value="1"/>
</dbReference>